<dbReference type="EMBL" id="QJKJ01009784">
    <property type="protein sequence ID" value="RDX75599.1"/>
    <property type="molecule type" value="Genomic_DNA"/>
</dbReference>
<keyword evidence="3" id="KW-1185">Reference proteome</keyword>
<gene>
    <name evidence="2" type="ORF">CR513_44504</name>
</gene>
<reference evidence="2" key="1">
    <citation type="submission" date="2018-05" db="EMBL/GenBank/DDBJ databases">
        <title>Draft genome of Mucuna pruriens seed.</title>
        <authorList>
            <person name="Nnadi N.E."/>
            <person name="Vos R."/>
            <person name="Hasami M.H."/>
            <person name="Devisetty U.K."/>
            <person name="Aguiy J.C."/>
        </authorList>
    </citation>
    <scope>NUCLEOTIDE SEQUENCE [LARGE SCALE GENOMIC DNA]</scope>
    <source>
        <strain evidence="2">JCA_2017</strain>
    </source>
</reference>
<organism evidence="2 3">
    <name type="scientific">Mucuna pruriens</name>
    <name type="common">Velvet bean</name>
    <name type="synonym">Dolichos pruriens</name>
    <dbReference type="NCBI Taxonomy" id="157652"/>
    <lineage>
        <taxon>Eukaryota</taxon>
        <taxon>Viridiplantae</taxon>
        <taxon>Streptophyta</taxon>
        <taxon>Embryophyta</taxon>
        <taxon>Tracheophyta</taxon>
        <taxon>Spermatophyta</taxon>
        <taxon>Magnoliopsida</taxon>
        <taxon>eudicotyledons</taxon>
        <taxon>Gunneridae</taxon>
        <taxon>Pentapetalae</taxon>
        <taxon>rosids</taxon>
        <taxon>fabids</taxon>
        <taxon>Fabales</taxon>
        <taxon>Fabaceae</taxon>
        <taxon>Papilionoideae</taxon>
        <taxon>50 kb inversion clade</taxon>
        <taxon>NPAAA clade</taxon>
        <taxon>indigoferoid/millettioid clade</taxon>
        <taxon>Phaseoleae</taxon>
        <taxon>Mucuna</taxon>
    </lineage>
</organism>
<name>A0A371FBD0_MUCPR</name>
<dbReference type="AlphaFoldDB" id="A0A371FBD0"/>
<evidence type="ECO:0000313" key="3">
    <source>
        <dbReference type="Proteomes" id="UP000257109"/>
    </source>
</evidence>
<feature type="compositionally biased region" description="Basic and acidic residues" evidence="1">
    <location>
        <begin position="35"/>
        <end position="47"/>
    </location>
</feature>
<sequence>MWEISEIQKRATTKSANNTTTRQLEQIREIEAQDARSAEVTNKHLEPIHSAPNAPGIQQHPFVDGIMETPLPKGWRGMHLDKYYGTINPDEHLANYLTQLNLFSNENTILCRIFSTSLKGSTFHWYTQLLTNLIDSFEMLKKMFGT</sequence>
<dbReference type="Proteomes" id="UP000257109">
    <property type="component" value="Unassembled WGS sequence"/>
</dbReference>
<feature type="region of interest" description="Disordered" evidence="1">
    <location>
        <begin position="35"/>
        <end position="59"/>
    </location>
</feature>
<evidence type="ECO:0000313" key="2">
    <source>
        <dbReference type="EMBL" id="RDX75599.1"/>
    </source>
</evidence>
<feature type="region of interest" description="Disordered" evidence="1">
    <location>
        <begin position="1"/>
        <end position="21"/>
    </location>
</feature>
<feature type="non-terminal residue" evidence="2">
    <location>
        <position position="1"/>
    </location>
</feature>
<dbReference type="PANTHER" id="PTHR33223">
    <property type="entry name" value="CCHC-TYPE DOMAIN-CONTAINING PROTEIN"/>
    <property type="match status" value="1"/>
</dbReference>
<proteinExistence type="predicted"/>
<dbReference type="OrthoDB" id="1436372at2759"/>
<protein>
    <recommendedName>
        <fullName evidence="4">Retrotransposon gag domain-containing protein</fullName>
    </recommendedName>
</protein>
<comment type="caution">
    <text evidence="2">The sequence shown here is derived from an EMBL/GenBank/DDBJ whole genome shotgun (WGS) entry which is preliminary data.</text>
</comment>
<evidence type="ECO:0008006" key="4">
    <source>
        <dbReference type="Google" id="ProtNLM"/>
    </source>
</evidence>
<dbReference type="PANTHER" id="PTHR33223:SF10">
    <property type="entry name" value="AMINOTRANSFERASE-LIKE PLANT MOBILE DOMAIN-CONTAINING PROTEIN"/>
    <property type="match status" value="1"/>
</dbReference>
<accession>A0A371FBD0</accession>
<evidence type="ECO:0000256" key="1">
    <source>
        <dbReference type="SAM" id="MobiDB-lite"/>
    </source>
</evidence>